<dbReference type="GO" id="GO:0008104">
    <property type="term" value="P:intracellular protein localization"/>
    <property type="evidence" value="ECO:0007669"/>
    <property type="project" value="TreeGrafter"/>
</dbReference>
<dbReference type="InterPro" id="IPR056332">
    <property type="entry name" value="Beta-prop_BBS7"/>
</dbReference>
<dbReference type="GO" id="GO:0016020">
    <property type="term" value="C:membrane"/>
    <property type="evidence" value="ECO:0007669"/>
    <property type="project" value="TreeGrafter"/>
</dbReference>
<feature type="compositionally biased region" description="Basic and acidic residues" evidence="1">
    <location>
        <begin position="438"/>
        <end position="457"/>
    </location>
</feature>
<proteinExistence type="predicted"/>
<name>A0A9W6ZJF0_9STRA</name>
<feature type="domain" description="BBS7 beta-propeller" evidence="5">
    <location>
        <begin position="126"/>
        <end position="389"/>
    </location>
</feature>
<dbReference type="Pfam" id="PF23349">
    <property type="entry name" value="BBS7_hp"/>
    <property type="match status" value="1"/>
</dbReference>
<accession>A0A9W6ZJF0</accession>
<feature type="domain" description="BBS7 platform" evidence="4">
    <location>
        <begin position="590"/>
        <end position="681"/>
    </location>
</feature>
<evidence type="ECO:0000259" key="5">
    <source>
        <dbReference type="Pfam" id="PF23743"/>
    </source>
</evidence>
<dbReference type="Pfam" id="PF23743">
    <property type="entry name" value="Beta-prop_BBS7"/>
    <property type="match status" value="1"/>
</dbReference>
<dbReference type="OrthoDB" id="414590at2759"/>
<evidence type="ECO:0000259" key="3">
    <source>
        <dbReference type="Pfam" id="PF23360"/>
    </source>
</evidence>
<dbReference type="GO" id="GO:0036064">
    <property type="term" value="C:ciliary basal body"/>
    <property type="evidence" value="ECO:0007669"/>
    <property type="project" value="TreeGrafter"/>
</dbReference>
<feature type="region of interest" description="Disordered" evidence="1">
    <location>
        <begin position="429"/>
        <end position="459"/>
    </location>
</feature>
<dbReference type="AlphaFoldDB" id="A0A9W6ZJF0"/>
<evidence type="ECO:0000313" key="6">
    <source>
        <dbReference type="EMBL" id="GMH51085.1"/>
    </source>
</evidence>
<feature type="domain" description="BBS7 helical hairpin" evidence="2">
    <location>
        <begin position="688"/>
        <end position="802"/>
    </location>
</feature>
<dbReference type="Pfam" id="PF23361">
    <property type="entry name" value="BBS7_pf"/>
    <property type="match status" value="1"/>
</dbReference>
<dbReference type="PANTHER" id="PTHR16074:SF4">
    <property type="entry name" value="BARDET-BIEDL SYNDROME 7 PROTEIN"/>
    <property type="match status" value="1"/>
</dbReference>
<organism evidence="6 7">
    <name type="scientific">Triparma strigata</name>
    <dbReference type="NCBI Taxonomy" id="1606541"/>
    <lineage>
        <taxon>Eukaryota</taxon>
        <taxon>Sar</taxon>
        <taxon>Stramenopiles</taxon>
        <taxon>Ochrophyta</taxon>
        <taxon>Bolidophyceae</taxon>
        <taxon>Parmales</taxon>
        <taxon>Triparmaceae</taxon>
        <taxon>Triparma</taxon>
    </lineage>
</organism>
<dbReference type="InterPro" id="IPR056335">
    <property type="entry name" value="BBS7_hairpin"/>
</dbReference>
<evidence type="ECO:0000256" key="1">
    <source>
        <dbReference type="SAM" id="MobiDB-lite"/>
    </source>
</evidence>
<reference evidence="7" key="1">
    <citation type="journal article" date="2023" name="Commun. Biol.">
        <title>Genome analysis of Parmales, the sister group of diatoms, reveals the evolutionary specialization of diatoms from phago-mixotrophs to photoautotrophs.</title>
        <authorList>
            <person name="Ban H."/>
            <person name="Sato S."/>
            <person name="Yoshikawa S."/>
            <person name="Yamada K."/>
            <person name="Nakamura Y."/>
            <person name="Ichinomiya M."/>
            <person name="Sato N."/>
            <person name="Blanc-Mathieu R."/>
            <person name="Endo H."/>
            <person name="Kuwata A."/>
            <person name="Ogata H."/>
        </authorList>
    </citation>
    <scope>NUCLEOTIDE SEQUENCE [LARGE SCALE GENOMIC DNA]</scope>
    <source>
        <strain evidence="7">NIES 3701</strain>
    </source>
</reference>
<evidence type="ECO:0000259" key="2">
    <source>
        <dbReference type="Pfam" id="PF23349"/>
    </source>
</evidence>
<keyword evidence="7" id="KW-1185">Reference proteome</keyword>
<dbReference type="InterPro" id="IPR056334">
    <property type="entry name" value="BBS7_GAE_dom"/>
</dbReference>
<feature type="domain" description="BBS7 GAE" evidence="3">
    <location>
        <begin position="463"/>
        <end position="568"/>
    </location>
</feature>
<dbReference type="GO" id="GO:0005930">
    <property type="term" value="C:axoneme"/>
    <property type="evidence" value="ECO:0007669"/>
    <property type="project" value="TreeGrafter"/>
</dbReference>
<gene>
    <name evidence="6" type="ORF">TrST_g8587</name>
</gene>
<dbReference type="GO" id="GO:0034464">
    <property type="term" value="C:BBSome"/>
    <property type="evidence" value="ECO:0007669"/>
    <property type="project" value="TreeGrafter"/>
</dbReference>
<protein>
    <submittedName>
        <fullName evidence="6">Uncharacterized protein</fullName>
    </submittedName>
</protein>
<evidence type="ECO:0000313" key="7">
    <source>
        <dbReference type="Proteomes" id="UP001165085"/>
    </source>
</evidence>
<sequence>MELDLVEQTLLATRPCTSVGTMQLIPPSSSKSSKPAKHKMALADSSGRITLYEIRKSEVSTVFTNESLLNSNAGGTGGPRDSDLGDMAGGEDTISSNLGASRKKLGSMFSAQSSDSSLAGGQHNGGVKSIALGGNASKRDKIFATNGSKIIGLSRKGKPFFSLTSNSSESTEQILVQGSTIWCRQTGGGYTKYTNGEETEFYQVAEGVNWLEYENLVNDDNTESEDHLDALLGCQDRSIRVIRNGECISNLGVDVNVTSLGCYDKNKIQPGPKRVVFGTSSGTVAMLRVDQDGAGAHGWAISAKSKARGMVNVLTFSDISKDGVDDIVVGWEDGSIEVLGFDVNPDLPQTQFSANLGESVSSLAVGRLSNAEFEEIVCVGFSGKVVSFTNEPLNTKDASDVHGRTHAKINNENKIRSLQKELGELESKISQKRTQLTAKERAVQRDTAEDGGNDRDGPSVMLPTFDAKTIFALDEEEAAYKISVEIPLEMNLVLLASSVSVDLLDSDTSTATVSRSPPPPDSDLKLCACYRMVEGGSRLQMKIRTTEGEYGEITATIVGNSVPTKSAVVVKLPVKPLSLHCRAVAFREDELQRELNVLTLRGSFSVNVAHEWMRACVPEIPPYVESDEVKAWTFRNVFTGSILKVTYEKDLMRVESDNLSTLAIFKECVSRESMRRRVHVSDSVEVKESTIPGFLGLLHNRLQHLLALSRQVEIIESLKEINNAEAGDTTWMSQEYVEILKNADAIKAEHKQRPMLMNYLAGIITDLFVDRHKLRGVDVRHRIPELQGLINNYDGDALLSVFSDQFEG</sequence>
<dbReference type="GO" id="GO:0060271">
    <property type="term" value="P:cilium assembly"/>
    <property type="evidence" value="ECO:0007669"/>
    <property type="project" value="TreeGrafter"/>
</dbReference>
<dbReference type="PANTHER" id="PTHR16074">
    <property type="entry name" value="BARDET-BIEDL SYNDROME 7 PROTEIN"/>
    <property type="match status" value="1"/>
</dbReference>
<feature type="region of interest" description="Disordered" evidence="1">
    <location>
        <begin position="68"/>
        <end position="97"/>
    </location>
</feature>
<dbReference type="Proteomes" id="UP001165085">
    <property type="component" value="Unassembled WGS sequence"/>
</dbReference>
<dbReference type="InterPro" id="IPR056333">
    <property type="entry name" value="BBS7_pf_dom"/>
</dbReference>
<dbReference type="Pfam" id="PF23360">
    <property type="entry name" value="BBS7_GAE"/>
    <property type="match status" value="1"/>
</dbReference>
<dbReference type="EMBL" id="BRXY01000001">
    <property type="protein sequence ID" value="GMH51085.1"/>
    <property type="molecule type" value="Genomic_DNA"/>
</dbReference>
<comment type="caution">
    <text evidence="6">The sequence shown here is derived from an EMBL/GenBank/DDBJ whole genome shotgun (WGS) entry which is preliminary data.</text>
</comment>
<evidence type="ECO:0000259" key="4">
    <source>
        <dbReference type="Pfam" id="PF23361"/>
    </source>
</evidence>